<dbReference type="Proteomes" id="UP001642464">
    <property type="component" value="Unassembled WGS sequence"/>
</dbReference>
<gene>
    <name evidence="2" type="ORF">SCF082_LOCUS31016</name>
</gene>
<evidence type="ECO:0000313" key="3">
    <source>
        <dbReference type="Proteomes" id="UP001642464"/>
    </source>
</evidence>
<reference evidence="2 3" key="1">
    <citation type="submission" date="2024-02" db="EMBL/GenBank/DDBJ databases">
        <authorList>
            <person name="Chen Y."/>
            <person name="Shah S."/>
            <person name="Dougan E. K."/>
            <person name="Thang M."/>
            <person name="Chan C."/>
        </authorList>
    </citation>
    <scope>NUCLEOTIDE SEQUENCE [LARGE SCALE GENOMIC DNA]</scope>
</reference>
<keyword evidence="3" id="KW-1185">Reference proteome</keyword>
<feature type="compositionally biased region" description="Polar residues" evidence="1">
    <location>
        <begin position="405"/>
        <end position="415"/>
    </location>
</feature>
<evidence type="ECO:0000256" key="1">
    <source>
        <dbReference type="SAM" id="MobiDB-lite"/>
    </source>
</evidence>
<name>A0ABP0N335_9DINO</name>
<accession>A0ABP0N335</accession>
<organism evidence="2 3">
    <name type="scientific">Durusdinium trenchii</name>
    <dbReference type="NCBI Taxonomy" id="1381693"/>
    <lineage>
        <taxon>Eukaryota</taxon>
        <taxon>Sar</taxon>
        <taxon>Alveolata</taxon>
        <taxon>Dinophyceae</taxon>
        <taxon>Suessiales</taxon>
        <taxon>Symbiodiniaceae</taxon>
        <taxon>Durusdinium</taxon>
    </lineage>
</organism>
<feature type="region of interest" description="Disordered" evidence="1">
    <location>
        <begin position="13"/>
        <end position="33"/>
    </location>
</feature>
<feature type="region of interest" description="Disordered" evidence="1">
    <location>
        <begin position="348"/>
        <end position="415"/>
    </location>
</feature>
<comment type="caution">
    <text evidence="2">The sequence shown here is derived from an EMBL/GenBank/DDBJ whole genome shotgun (WGS) entry which is preliminary data.</text>
</comment>
<protein>
    <submittedName>
        <fullName evidence="2">Uncharacterized protein</fullName>
    </submittedName>
</protein>
<proteinExistence type="predicted"/>
<dbReference type="EMBL" id="CAXAMM010026003">
    <property type="protein sequence ID" value="CAK9058031.1"/>
    <property type="molecule type" value="Genomic_DNA"/>
</dbReference>
<evidence type="ECO:0000313" key="2">
    <source>
        <dbReference type="EMBL" id="CAK9058031.1"/>
    </source>
</evidence>
<sequence length="415" mass="45242">MWTAEAALQALRTEYPSPSSHPMSRDSQIQGSARDRFDSKVLDLEMDQCTQRLNTIQSTTEVASAVVAALADAGSRLQHCATASRKLKPEGASLEECLKHDDESMAAASHSFLDACGSLGAVLIGMASAISQNVMLPLESFHRHAFADHTRKAALLDELRRKELGCSNAVTESLQKRDRARLGLQSAMRDQEKTEKKAGEKKKGLARFARSDEKDMAAAEQKVQKAATVQTASIEELAMRTEDANEARVLREKASKDVSLLQSCIDFVRSRLLARCLKSSAGAWAEAAKELQRGAEQLRLQVSKLRLSVEHSEGGRGIPELPAWALETLKLSRMRPFSLSELNLDDDSIDLEDHPESPFTAPSTSLRSPKPGSPLVLGDKGTPKLNDLGRDSSPPAVFTGWPVQSEPQVSSTPFD</sequence>
<feature type="compositionally biased region" description="Polar residues" evidence="1">
    <location>
        <begin position="16"/>
        <end position="31"/>
    </location>
</feature>